<feature type="transmembrane region" description="Helical" evidence="1">
    <location>
        <begin position="295"/>
        <end position="321"/>
    </location>
</feature>
<name>A0A1F7WQM2_9BACT</name>
<sequence>MTVHGLLILLIFFIFAGLMIAKKLPTILALPLMAWAMCLAAGMPFTDFINVVVSGGSVKMASSIAVVVFGAIFARVIMKTGISGAIIKNAAELAGDRPLPIASALTAAVAFVFLGMNGLGAVIMIGSIAIPIMTSAGIKPVTAASLLLLGMQTGLAANAANYGAFIGIFGGEVVSSFFIPAFVISALVTALFIIVNVKNERVRSAWAEPDAAAINGKNDKKVPVAALIAPVIPIVTVFIFKAVWGFGAADKGMLDAVGSSIFGFILASLYAILMTHPGRTVNLFSGSIVEGIQDIAGVIFLFIGIGMLVSSVTSPAVAVLLNPVINGLVPSGKMGFLIFFAALSPLALYRGPLNMFGMGAGVAALLMSLKILPVAALAGAFVAVQYVQAVSDPTNSQNVWTAEYSGEETSSILKATLPYTWLMCVAMLILTIFTKW</sequence>
<comment type="caution">
    <text evidence="2">The sequence shown here is derived from an EMBL/GenBank/DDBJ whole genome shotgun (WGS) entry which is preliminary data.</text>
</comment>
<proteinExistence type="predicted"/>
<feature type="transmembrane region" description="Helical" evidence="1">
    <location>
        <begin position="416"/>
        <end position="434"/>
    </location>
</feature>
<keyword evidence="1" id="KW-0472">Membrane</keyword>
<feature type="transmembrane region" description="Helical" evidence="1">
    <location>
        <begin position="146"/>
        <end position="171"/>
    </location>
</feature>
<evidence type="ECO:0000313" key="2">
    <source>
        <dbReference type="EMBL" id="OGM04488.1"/>
    </source>
</evidence>
<keyword evidence="1" id="KW-1133">Transmembrane helix</keyword>
<feature type="transmembrane region" description="Helical" evidence="1">
    <location>
        <begin position="31"/>
        <end position="53"/>
    </location>
</feature>
<dbReference type="STRING" id="1817813.A2008_08180"/>
<feature type="transmembrane region" description="Helical" evidence="1">
    <location>
        <begin position="256"/>
        <end position="274"/>
    </location>
</feature>
<accession>A0A1F7WQM2</accession>
<feature type="transmembrane region" description="Helical" evidence="1">
    <location>
        <begin position="65"/>
        <end position="87"/>
    </location>
</feature>
<protein>
    <recommendedName>
        <fullName evidence="4">Transporter</fullName>
    </recommendedName>
</protein>
<evidence type="ECO:0000313" key="3">
    <source>
        <dbReference type="Proteomes" id="UP000178735"/>
    </source>
</evidence>
<dbReference type="AlphaFoldDB" id="A0A1F7WQM2"/>
<dbReference type="EMBL" id="MGFH01000142">
    <property type="protein sequence ID" value="OGM04488.1"/>
    <property type="molecule type" value="Genomic_DNA"/>
</dbReference>
<feature type="transmembrane region" description="Helical" evidence="1">
    <location>
        <begin position="177"/>
        <end position="197"/>
    </location>
</feature>
<dbReference type="Proteomes" id="UP000178735">
    <property type="component" value="Unassembled WGS sequence"/>
</dbReference>
<feature type="transmembrane region" description="Helical" evidence="1">
    <location>
        <begin position="327"/>
        <end position="349"/>
    </location>
</feature>
<feature type="transmembrane region" description="Helical" evidence="1">
    <location>
        <begin position="107"/>
        <end position="134"/>
    </location>
</feature>
<gene>
    <name evidence="2" type="ORF">A2008_08180</name>
</gene>
<evidence type="ECO:0000256" key="1">
    <source>
        <dbReference type="SAM" id="Phobius"/>
    </source>
</evidence>
<evidence type="ECO:0008006" key="4">
    <source>
        <dbReference type="Google" id="ProtNLM"/>
    </source>
</evidence>
<feature type="transmembrane region" description="Helical" evidence="1">
    <location>
        <begin position="224"/>
        <end position="244"/>
    </location>
</feature>
<feature type="transmembrane region" description="Helical" evidence="1">
    <location>
        <begin position="361"/>
        <end position="387"/>
    </location>
</feature>
<organism evidence="2 3">
    <name type="scientific">Candidatus Wallbacteria bacterium GWC2_49_35</name>
    <dbReference type="NCBI Taxonomy" id="1817813"/>
    <lineage>
        <taxon>Bacteria</taxon>
        <taxon>Candidatus Walliibacteriota</taxon>
    </lineage>
</organism>
<keyword evidence="1" id="KW-0812">Transmembrane</keyword>
<reference evidence="2 3" key="1">
    <citation type="journal article" date="2016" name="Nat. Commun.">
        <title>Thousands of microbial genomes shed light on interconnected biogeochemical processes in an aquifer system.</title>
        <authorList>
            <person name="Anantharaman K."/>
            <person name="Brown C.T."/>
            <person name="Hug L.A."/>
            <person name="Sharon I."/>
            <person name="Castelle C.J."/>
            <person name="Probst A.J."/>
            <person name="Thomas B.C."/>
            <person name="Singh A."/>
            <person name="Wilkins M.J."/>
            <person name="Karaoz U."/>
            <person name="Brodie E.L."/>
            <person name="Williams K.H."/>
            <person name="Hubbard S.S."/>
            <person name="Banfield J.F."/>
        </authorList>
    </citation>
    <scope>NUCLEOTIDE SEQUENCE [LARGE SCALE GENOMIC DNA]</scope>
</reference>